<evidence type="ECO:0000256" key="3">
    <source>
        <dbReference type="ARBA" id="ARBA00022512"/>
    </source>
</evidence>
<comment type="similarity">
    <text evidence="2 9">Belongs to the glycosyl hydrolase 28 family.</text>
</comment>
<dbReference type="InterPro" id="IPR011050">
    <property type="entry name" value="Pectin_lyase_fold/virulence"/>
</dbReference>
<feature type="chain" id="PRO_5029632547" evidence="11">
    <location>
        <begin position="31"/>
        <end position="475"/>
    </location>
</feature>
<dbReference type="OrthoDB" id="187139at2759"/>
<keyword evidence="6 9" id="KW-0326">Glycosidase</keyword>
<keyword evidence="13" id="KW-1185">Reference proteome</keyword>
<dbReference type="SUPFAM" id="SSF51126">
    <property type="entry name" value="Pectin lyase-like"/>
    <property type="match status" value="1"/>
</dbReference>
<dbReference type="GO" id="GO:0071555">
    <property type="term" value="P:cell wall organization"/>
    <property type="evidence" value="ECO:0007669"/>
    <property type="project" value="UniProtKB-KW"/>
</dbReference>
<feature type="active site" evidence="8">
    <location>
        <position position="303"/>
    </location>
</feature>
<comment type="caution">
    <text evidence="12">The sequence shown here is derived from an EMBL/GenBank/DDBJ whole genome shotgun (WGS) entry which is preliminary data.</text>
</comment>
<feature type="signal peptide" evidence="11">
    <location>
        <begin position="1"/>
        <end position="30"/>
    </location>
</feature>
<evidence type="ECO:0000256" key="10">
    <source>
        <dbReference type="SAM" id="MobiDB-lite"/>
    </source>
</evidence>
<gene>
    <name evidence="12" type="ORF">FRX31_013683</name>
</gene>
<evidence type="ECO:0000256" key="6">
    <source>
        <dbReference type="ARBA" id="ARBA00023295"/>
    </source>
</evidence>
<keyword evidence="7" id="KW-0961">Cell wall biogenesis/degradation</keyword>
<keyword evidence="5 9" id="KW-0378">Hydrolase</keyword>
<accession>A0A7J6WH93</accession>
<proteinExistence type="inferred from homology"/>
<dbReference type="InterPro" id="IPR012334">
    <property type="entry name" value="Pectin_lyas_fold"/>
</dbReference>
<evidence type="ECO:0000256" key="11">
    <source>
        <dbReference type="SAM" id="SignalP"/>
    </source>
</evidence>
<evidence type="ECO:0000256" key="7">
    <source>
        <dbReference type="ARBA" id="ARBA00023316"/>
    </source>
</evidence>
<feature type="compositionally biased region" description="Basic residues" evidence="10">
    <location>
        <begin position="33"/>
        <end position="47"/>
    </location>
</feature>
<dbReference type="Pfam" id="PF00295">
    <property type="entry name" value="Glyco_hydro_28"/>
    <property type="match status" value="1"/>
</dbReference>
<dbReference type="GO" id="GO:0005975">
    <property type="term" value="P:carbohydrate metabolic process"/>
    <property type="evidence" value="ECO:0007669"/>
    <property type="project" value="InterPro"/>
</dbReference>
<comment type="subcellular location">
    <subcellularLocation>
        <location evidence="1">Secreted</location>
        <location evidence="1">Cell wall</location>
    </subcellularLocation>
</comment>
<evidence type="ECO:0000256" key="9">
    <source>
        <dbReference type="RuleBase" id="RU361169"/>
    </source>
</evidence>
<evidence type="ECO:0000313" key="12">
    <source>
        <dbReference type="EMBL" id="KAF5196729.1"/>
    </source>
</evidence>
<dbReference type="Proteomes" id="UP000554482">
    <property type="component" value="Unassembled WGS sequence"/>
</dbReference>
<evidence type="ECO:0000256" key="8">
    <source>
        <dbReference type="PROSITE-ProRule" id="PRU10052"/>
    </source>
</evidence>
<organism evidence="12 13">
    <name type="scientific">Thalictrum thalictroides</name>
    <name type="common">Rue-anemone</name>
    <name type="synonym">Anemone thalictroides</name>
    <dbReference type="NCBI Taxonomy" id="46969"/>
    <lineage>
        <taxon>Eukaryota</taxon>
        <taxon>Viridiplantae</taxon>
        <taxon>Streptophyta</taxon>
        <taxon>Embryophyta</taxon>
        <taxon>Tracheophyta</taxon>
        <taxon>Spermatophyta</taxon>
        <taxon>Magnoliopsida</taxon>
        <taxon>Ranunculales</taxon>
        <taxon>Ranunculaceae</taxon>
        <taxon>Thalictroideae</taxon>
        <taxon>Thalictrum</taxon>
    </lineage>
</organism>
<dbReference type="PANTHER" id="PTHR31375">
    <property type="match status" value="1"/>
</dbReference>
<evidence type="ECO:0000256" key="2">
    <source>
        <dbReference type="ARBA" id="ARBA00008834"/>
    </source>
</evidence>
<dbReference type="PROSITE" id="PS00502">
    <property type="entry name" value="POLYGALACTURONASE"/>
    <property type="match status" value="1"/>
</dbReference>
<dbReference type="InterPro" id="IPR006626">
    <property type="entry name" value="PbH1"/>
</dbReference>
<evidence type="ECO:0000256" key="1">
    <source>
        <dbReference type="ARBA" id="ARBA00004191"/>
    </source>
</evidence>
<evidence type="ECO:0000256" key="5">
    <source>
        <dbReference type="ARBA" id="ARBA00022801"/>
    </source>
</evidence>
<dbReference type="FunFam" id="2.160.20.10:FF:000019">
    <property type="entry name" value="polygalacturonase At1g48100"/>
    <property type="match status" value="1"/>
</dbReference>
<feature type="region of interest" description="Disordered" evidence="10">
    <location>
        <begin position="31"/>
        <end position="75"/>
    </location>
</feature>
<dbReference type="InterPro" id="IPR000743">
    <property type="entry name" value="Glyco_hydro_28"/>
</dbReference>
<dbReference type="Gene3D" id="2.160.20.10">
    <property type="entry name" value="Single-stranded right-handed beta-helix, Pectin lyase-like"/>
    <property type="match status" value="1"/>
</dbReference>
<name>A0A7J6WH93_THATH</name>
<keyword evidence="3" id="KW-0134">Cell wall</keyword>
<dbReference type="EMBL" id="JABWDY010015584">
    <property type="protein sequence ID" value="KAF5196729.1"/>
    <property type="molecule type" value="Genomic_DNA"/>
</dbReference>
<evidence type="ECO:0000256" key="4">
    <source>
        <dbReference type="ARBA" id="ARBA00022525"/>
    </source>
</evidence>
<keyword evidence="4" id="KW-0964">Secreted</keyword>
<dbReference type="AlphaFoldDB" id="A0A7J6WH93"/>
<protein>
    <submittedName>
        <fullName evidence="12">Polygalacturonase</fullName>
    </submittedName>
</protein>
<reference evidence="12 13" key="1">
    <citation type="submission" date="2020-06" db="EMBL/GenBank/DDBJ databases">
        <title>Transcriptomic and genomic resources for Thalictrum thalictroides and T. hernandezii: Facilitating candidate gene discovery in an emerging model plant lineage.</title>
        <authorList>
            <person name="Arias T."/>
            <person name="Riano-Pachon D.M."/>
            <person name="Di Stilio V.S."/>
        </authorList>
    </citation>
    <scope>NUCLEOTIDE SEQUENCE [LARGE SCALE GENOMIC DNA]</scope>
    <source>
        <strain evidence="13">cv. WT478/WT964</strain>
        <tissue evidence="12">Leaves</tissue>
    </source>
</reference>
<sequence length="475" mass="51703">MKKNKKPSLIFVLILVIIIFVVCSTLSVEGRNNHHKNSRAHKHRKRGNGNGNNVPGPDHSPCSAPTPAPSHGSDPTPSRVFDVLSFGAKGDGVFDDSKALQAAWKAACMADSATLKIPSNFKFLISPITLQGPCMPKLVLQIDGTLLAPPTVGSWPKSSLFQWINFKWIHNFTIQGIGTIDGQGSAWWNLSQLPYIQKRSKHIPGMKPTALRFYESYNVTVRDIKIINSPLCHMKFDDSGSINIDNITISSPEDSPNTDGIHLQNTKDVEIQHSNIGCGDDCVSIQTGCSNIHVHHISCGPGHGISLGSLGKDKTVACVKDIVVENIIMQDTLYGARIKTWQGGIGSVKNVSFSKIQVSNVKVPIMIDQFYCDKKKCKNQTDAVAISGVKYNQIIGTYSAQPIHLACSNNVPCKNVDLIDIQLAPFSKSGGSQQALCLNTYGKSYAPLVPSSIDYCLRKGGTAYNSLTRSHKYTC</sequence>
<dbReference type="SMART" id="SM00710">
    <property type="entry name" value="PbH1"/>
    <property type="match status" value="5"/>
</dbReference>
<keyword evidence="11" id="KW-0732">Signal</keyword>
<evidence type="ECO:0000313" key="13">
    <source>
        <dbReference type="Proteomes" id="UP000554482"/>
    </source>
</evidence>
<dbReference type="GO" id="GO:0004650">
    <property type="term" value="F:polygalacturonase activity"/>
    <property type="evidence" value="ECO:0007669"/>
    <property type="project" value="InterPro"/>
</dbReference>